<evidence type="ECO:0000313" key="4">
    <source>
        <dbReference type="Proteomes" id="UP000734854"/>
    </source>
</evidence>
<protein>
    <recommendedName>
        <fullName evidence="2">COI1 F-box domain-containing protein</fullName>
    </recommendedName>
</protein>
<name>A0A8J5FQV7_ZINOF</name>
<feature type="domain" description="COI1 F-box" evidence="2">
    <location>
        <begin position="55"/>
        <end position="93"/>
    </location>
</feature>
<keyword evidence="4" id="KW-1185">Reference proteome</keyword>
<reference evidence="3 4" key="1">
    <citation type="submission" date="2020-08" db="EMBL/GenBank/DDBJ databases">
        <title>Plant Genome Project.</title>
        <authorList>
            <person name="Zhang R.-G."/>
        </authorList>
    </citation>
    <scope>NUCLEOTIDE SEQUENCE [LARGE SCALE GENOMIC DNA]</scope>
    <source>
        <tissue evidence="3">Rhizome</tissue>
    </source>
</reference>
<accession>A0A8J5FQV7</accession>
<evidence type="ECO:0000259" key="2">
    <source>
        <dbReference type="Pfam" id="PF18511"/>
    </source>
</evidence>
<feature type="region of interest" description="Disordered" evidence="1">
    <location>
        <begin position="272"/>
        <end position="291"/>
    </location>
</feature>
<gene>
    <name evidence="3" type="ORF">ZIOFF_048200</name>
</gene>
<organism evidence="3 4">
    <name type="scientific">Zingiber officinale</name>
    <name type="common">Ginger</name>
    <name type="synonym">Amomum zingiber</name>
    <dbReference type="NCBI Taxonomy" id="94328"/>
    <lineage>
        <taxon>Eukaryota</taxon>
        <taxon>Viridiplantae</taxon>
        <taxon>Streptophyta</taxon>
        <taxon>Embryophyta</taxon>
        <taxon>Tracheophyta</taxon>
        <taxon>Spermatophyta</taxon>
        <taxon>Magnoliopsida</taxon>
        <taxon>Liliopsida</taxon>
        <taxon>Zingiberales</taxon>
        <taxon>Zingiberaceae</taxon>
        <taxon>Zingiber</taxon>
    </lineage>
</organism>
<dbReference type="Pfam" id="PF18511">
    <property type="entry name" value="F-box_5"/>
    <property type="match status" value="1"/>
</dbReference>
<comment type="caution">
    <text evidence="3">The sequence shown here is derived from an EMBL/GenBank/DDBJ whole genome shotgun (WGS) entry which is preliminary data.</text>
</comment>
<evidence type="ECO:0000313" key="3">
    <source>
        <dbReference type="EMBL" id="KAG6493223.1"/>
    </source>
</evidence>
<dbReference type="Proteomes" id="UP000734854">
    <property type="component" value="Unassembled WGS sequence"/>
</dbReference>
<dbReference type="InterPro" id="IPR041567">
    <property type="entry name" value="COI1_F-box"/>
</dbReference>
<proteinExistence type="predicted"/>
<dbReference type="EMBL" id="JACMSC010000013">
    <property type="protein sequence ID" value="KAG6493223.1"/>
    <property type="molecule type" value="Genomic_DNA"/>
</dbReference>
<dbReference type="AlphaFoldDB" id="A0A8J5FQV7"/>
<evidence type="ECO:0000256" key="1">
    <source>
        <dbReference type="SAM" id="MobiDB-lite"/>
    </source>
</evidence>
<sequence>MARPCPPHLWHSSHGRANWQGCASLAEAIHTQAMPRGVDGDGGRPDTLPPPPYSDQVLENVLENMLQILVYRRDRSTALLVCQSWDLVEAQIRHELYVGNYYITGTHAMAISRRPGTSAQGVPLFLQFQPGSTWLGCPLLPLALRYGLHQPFTVLIVGHCDARRCYGASGSSTWNCNDGREEVVTRSRRATDIGGGVRQRHCRTAPQRWIMLWNIGEETGAVMGICCCSQGDRVDLGGRWNRRWCQLRKSGILDTIVMTDYSRWPRVARTSTSSECFPSRPPRTQRASSPMLSLWPSQMDVGISNQSYSPASE</sequence>